<gene>
    <name evidence="8" type="ORF">SAPINGB_P003135</name>
</gene>
<dbReference type="GO" id="GO:0031510">
    <property type="term" value="C:SUMO activating enzyme complex"/>
    <property type="evidence" value="ECO:0007669"/>
    <property type="project" value="TreeGrafter"/>
</dbReference>
<dbReference type="SUPFAM" id="SSF69572">
    <property type="entry name" value="Activating enzymes of the ubiquitin-like proteins"/>
    <property type="match status" value="1"/>
</dbReference>
<dbReference type="RefSeq" id="XP_031853744.1">
    <property type="nucleotide sequence ID" value="XM_031997853.1"/>
</dbReference>
<dbReference type="Gene3D" id="3.40.50.720">
    <property type="entry name" value="NAD(P)-binding Rossmann-like Domain"/>
    <property type="match status" value="1"/>
</dbReference>
<dbReference type="PRINTS" id="PR01849">
    <property type="entry name" value="UBIQUITINACT"/>
</dbReference>
<evidence type="ECO:0000256" key="1">
    <source>
        <dbReference type="ARBA" id="ARBA00004123"/>
    </source>
</evidence>
<evidence type="ECO:0000259" key="7">
    <source>
        <dbReference type="Pfam" id="PF00899"/>
    </source>
</evidence>
<keyword evidence="5" id="KW-0539">Nucleus</keyword>
<dbReference type="InterPro" id="IPR035985">
    <property type="entry name" value="Ubiquitin-activating_enz"/>
</dbReference>
<proteinExistence type="inferred from homology"/>
<evidence type="ECO:0000256" key="4">
    <source>
        <dbReference type="ARBA" id="ARBA00022786"/>
    </source>
</evidence>
<reference evidence="8 9" key="1">
    <citation type="submission" date="2019-09" db="EMBL/GenBank/DDBJ databases">
        <authorList>
            <person name="Brejova B."/>
        </authorList>
    </citation>
    <scope>NUCLEOTIDE SEQUENCE [LARGE SCALE GENOMIC DNA]</scope>
</reference>
<dbReference type="PANTHER" id="PTHR10953">
    <property type="entry name" value="UBIQUITIN-ACTIVATING ENZYME E1"/>
    <property type="match status" value="1"/>
</dbReference>
<dbReference type="GO" id="GO:0019948">
    <property type="term" value="F:SUMO activating enzyme activity"/>
    <property type="evidence" value="ECO:0007669"/>
    <property type="project" value="TreeGrafter"/>
</dbReference>
<evidence type="ECO:0000256" key="6">
    <source>
        <dbReference type="ARBA" id="ARBA00044354"/>
    </source>
</evidence>
<dbReference type="GO" id="GO:0016925">
    <property type="term" value="P:protein sumoylation"/>
    <property type="evidence" value="ECO:0007669"/>
    <property type="project" value="TreeGrafter"/>
</dbReference>
<feature type="domain" description="THIF-type NAD/FAD binding fold" evidence="7">
    <location>
        <begin position="20"/>
        <end position="355"/>
    </location>
</feature>
<evidence type="ECO:0000256" key="3">
    <source>
        <dbReference type="ARBA" id="ARBA00005673"/>
    </source>
</evidence>
<dbReference type="Pfam" id="PF00899">
    <property type="entry name" value="ThiF"/>
    <property type="match status" value="1"/>
</dbReference>
<dbReference type="EMBL" id="CABVLU010000002">
    <property type="protein sequence ID" value="VVT51555.1"/>
    <property type="molecule type" value="Genomic_DNA"/>
</dbReference>
<dbReference type="Proteomes" id="UP000398389">
    <property type="component" value="Unassembled WGS sequence"/>
</dbReference>
<comment type="similarity">
    <text evidence="3">Belongs to the ubiquitin-activating E1 family.</text>
</comment>
<accession>A0A5E8BPW0</accession>
<name>A0A5E8BPW0_9ASCO</name>
<dbReference type="InterPro" id="IPR000011">
    <property type="entry name" value="UBQ/SUMO-activ_enz_E1-like"/>
</dbReference>
<organism evidence="8 9">
    <name type="scientific">Magnusiomyces paraingens</name>
    <dbReference type="NCBI Taxonomy" id="2606893"/>
    <lineage>
        <taxon>Eukaryota</taxon>
        <taxon>Fungi</taxon>
        <taxon>Dikarya</taxon>
        <taxon>Ascomycota</taxon>
        <taxon>Saccharomycotina</taxon>
        <taxon>Dipodascomycetes</taxon>
        <taxon>Dipodascales</taxon>
        <taxon>Dipodascaceae</taxon>
        <taxon>Magnusiomyces</taxon>
    </lineage>
</organism>
<dbReference type="PANTHER" id="PTHR10953:SF162">
    <property type="entry name" value="SUMO-ACTIVATING ENZYME SUBUNIT 1"/>
    <property type="match status" value="1"/>
</dbReference>
<dbReference type="GO" id="GO:0005737">
    <property type="term" value="C:cytoplasm"/>
    <property type="evidence" value="ECO:0007669"/>
    <property type="project" value="TreeGrafter"/>
</dbReference>
<dbReference type="InterPro" id="IPR045886">
    <property type="entry name" value="ThiF/MoeB/HesA"/>
</dbReference>
<evidence type="ECO:0000256" key="5">
    <source>
        <dbReference type="ARBA" id="ARBA00023242"/>
    </source>
</evidence>
<dbReference type="OrthoDB" id="1708823at2759"/>
<dbReference type="AlphaFoldDB" id="A0A5E8BPW0"/>
<dbReference type="GeneID" id="43581953"/>
<comment type="pathway">
    <text evidence="2">Protein modification; protein sumoylation.</text>
</comment>
<sequence length="363" mass="39321">MTTEETSDQKAISSEEVALYDRQIRLWGMEAQTRMRNSRVLIVNAGALANEIIKNIVLAGIGSLTVLDSHVVTASDLGAQFFINDDCIGKNVEAALPAIQKLNPRVTVTADTGSPLEKDAEWYSQFDVTLGTQLTYPEIEYINTHTSRSTISDSSHHLFYAASISGFYGYCFVDLGDNYNFTIQQERAITGLPNPGPESRTRAIVSVTPATSKEGNIITDTILKSEKYVPISRLVVEPESSTPISLGTLFEAKRRALKVSPLLLVVLAVFQLESKNKELTAGNIKTAALDYAQILKLPTEIVTDQAVETFLATKGAEISPVAAVLGGVVAQQILNAISRKQQPLQNLLVFDGVASTGPVYTVA</sequence>
<keyword evidence="4" id="KW-0833">Ubl conjugation pathway</keyword>
<evidence type="ECO:0000256" key="2">
    <source>
        <dbReference type="ARBA" id="ARBA00004718"/>
    </source>
</evidence>
<dbReference type="InterPro" id="IPR000594">
    <property type="entry name" value="ThiF_NAD_FAD-bd"/>
</dbReference>
<keyword evidence="9" id="KW-1185">Reference proteome</keyword>
<evidence type="ECO:0000313" key="8">
    <source>
        <dbReference type="EMBL" id="VVT51555.1"/>
    </source>
</evidence>
<comment type="subcellular location">
    <subcellularLocation>
        <location evidence="1">Nucleus</location>
    </subcellularLocation>
</comment>
<evidence type="ECO:0000313" key="9">
    <source>
        <dbReference type="Proteomes" id="UP000398389"/>
    </source>
</evidence>
<protein>
    <recommendedName>
        <fullName evidence="6">Ubiquitin-like 1-activating enzyme E1A</fullName>
    </recommendedName>
</protein>